<evidence type="ECO:0000313" key="2">
    <source>
        <dbReference type="Proteomes" id="UP000618445"/>
    </source>
</evidence>
<name>A0ABR8CBN6_9CYAN</name>
<reference evidence="1 2" key="1">
    <citation type="journal article" date="2020" name="ISME J.">
        <title>Comparative genomics reveals insights into cyanobacterial evolution and habitat adaptation.</title>
        <authorList>
            <person name="Chen M.Y."/>
            <person name="Teng W.K."/>
            <person name="Zhao L."/>
            <person name="Hu C.X."/>
            <person name="Zhou Y.K."/>
            <person name="Han B.P."/>
            <person name="Song L.R."/>
            <person name="Shu W.S."/>
        </authorList>
    </citation>
    <scope>NUCLEOTIDE SEQUENCE [LARGE SCALE GENOMIC DNA]</scope>
    <source>
        <strain evidence="1 2">FACHB-1050</strain>
    </source>
</reference>
<organism evidence="1 2">
    <name type="scientific">Phormidium tenue FACHB-1050</name>
    <dbReference type="NCBI Taxonomy" id="2692857"/>
    <lineage>
        <taxon>Bacteria</taxon>
        <taxon>Bacillati</taxon>
        <taxon>Cyanobacteriota</taxon>
        <taxon>Cyanophyceae</taxon>
        <taxon>Oscillatoriophycideae</taxon>
        <taxon>Oscillatoriales</taxon>
        <taxon>Oscillatoriaceae</taxon>
        <taxon>Phormidium</taxon>
    </lineage>
</organism>
<proteinExistence type="predicted"/>
<protein>
    <submittedName>
        <fullName evidence="1">Uncharacterized protein</fullName>
    </submittedName>
</protein>
<dbReference type="Proteomes" id="UP000618445">
    <property type="component" value="Unassembled WGS sequence"/>
</dbReference>
<gene>
    <name evidence="1" type="ORF">H6G05_14890</name>
</gene>
<sequence length="96" mass="11138">MPSGNLELNRYRIVYSPDIALAMYRELASHLEQIDENINAELFWQESTEFSYLGSQIGGLWLTYPQSFPEQFQVLIKKILNHYGVWVSEPNLAINS</sequence>
<keyword evidence="2" id="KW-1185">Reference proteome</keyword>
<dbReference type="RefSeq" id="WP_190578923.1">
    <property type="nucleotide sequence ID" value="NZ_CAWPQU010000017.1"/>
</dbReference>
<comment type="caution">
    <text evidence="1">The sequence shown here is derived from an EMBL/GenBank/DDBJ whole genome shotgun (WGS) entry which is preliminary data.</text>
</comment>
<dbReference type="EMBL" id="JACJQY010000024">
    <property type="protein sequence ID" value="MBD2318128.1"/>
    <property type="molecule type" value="Genomic_DNA"/>
</dbReference>
<accession>A0ABR8CBN6</accession>
<evidence type="ECO:0000313" key="1">
    <source>
        <dbReference type="EMBL" id="MBD2318128.1"/>
    </source>
</evidence>